<dbReference type="OrthoDB" id="428577at2"/>
<reference evidence="5 6" key="1">
    <citation type="submission" date="2019-11" db="EMBL/GenBank/DDBJ databases">
        <title>Maribacter lutea sp. nov., a marine bacterium isolated from intertidal sand.</title>
        <authorList>
            <person name="Liu A."/>
        </authorList>
    </citation>
    <scope>NUCLEOTIDE SEQUENCE [LARGE SCALE GENOMIC DNA]</scope>
    <source>
        <strain evidence="5 6">RZ05</strain>
    </source>
</reference>
<dbReference type="PANTHER" id="PTHR36845:SF1">
    <property type="entry name" value="HYDROLASE, PUTATIVE (AFU_ORTHOLOGUE AFUA_7G05090)-RELATED"/>
    <property type="match status" value="1"/>
</dbReference>
<sequence length="397" mass="45745">MIRLQHFTLVLLMISMNIGCKSNEKDKTASKTITIDSTLQIRYQKLLDYPLDSLAFPRSYTPSTNTIHKVPSKDWTSGFFPGNLWQLFQLTGNEAFRTRAMAWTAFMEKEKFNNKTHDMGFKIFCSYGEGYRISQNEDYKEIILQSAKTLATRFNENVGSLRSWDFNSDIWEFPVIIDNMMNLELLFEATRMSGDSTYHKIAVKHANTTLKNHFRDDNSSYHVVIYDTITGATKDKVTHQGYDAESAWSRGQGWGIYGFTMCYRYTRDPAYLTQAQASAEFYLNHPNLPEDGIPFWDFNDPDIPASPRDVSAATVVASALFELSDYVNNPDYIAYSNKVLKTLRSEEYILDTTVDAPFILDHSTGNWPKKDEMDEPIVYGDYYYLEALSRAEKQKIK</sequence>
<evidence type="ECO:0000313" key="6">
    <source>
        <dbReference type="Proteomes" id="UP000443153"/>
    </source>
</evidence>
<proteinExistence type="inferred from homology"/>
<feature type="binding site" evidence="4">
    <location>
        <position position="238"/>
    </location>
    <ligand>
        <name>substrate</name>
    </ligand>
</feature>
<gene>
    <name evidence="5" type="ORF">GJ691_11465</name>
</gene>
<dbReference type="InterPro" id="IPR012341">
    <property type="entry name" value="6hp_glycosidase-like_sf"/>
</dbReference>
<dbReference type="SUPFAM" id="SSF48208">
    <property type="entry name" value="Six-hairpin glycosidases"/>
    <property type="match status" value="1"/>
</dbReference>
<dbReference type="GO" id="GO:0000272">
    <property type="term" value="P:polysaccharide catabolic process"/>
    <property type="evidence" value="ECO:0007669"/>
    <property type="project" value="TreeGrafter"/>
</dbReference>
<organism evidence="5 6">
    <name type="scientific">Maribacter luteus</name>
    <dbReference type="NCBI Taxonomy" id="2594478"/>
    <lineage>
        <taxon>Bacteria</taxon>
        <taxon>Pseudomonadati</taxon>
        <taxon>Bacteroidota</taxon>
        <taxon>Flavobacteriia</taxon>
        <taxon>Flavobacteriales</taxon>
        <taxon>Flavobacteriaceae</taxon>
        <taxon>Maribacter</taxon>
    </lineage>
</organism>
<keyword evidence="6" id="KW-1185">Reference proteome</keyword>
<feature type="binding site" evidence="4">
    <location>
        <position position="118"/>
    </location>
    <ligand>
        <name>substrate</name>
    </ligand>
</feature>
<keyword evidence="1 5" id="KW-0378">Hydrolase</keyword>
<dbReference type="GO" id="GO:0052757">
    <property type="term" value="F:chondroitin hydrolase activity"/>
    <property type="evidence" value="ECO:0007669"/>
    <property type="project" value="TreeGrafter"/>
</dbReference>
<dbReference type="Gene3D" id="1.50.10.10">
    <property type="match status" value="1"/>
</dbReference>
<feature type="active site" description="Nucleophile" evidence="3">
    <location>
        <position position="118"/>
    </location>
</feature>
<evidence type="ECO:0000256" key="2">
    <source>
        <dbReference type="ARBA" id="ARBA00038358"/>
    </source>
</evidence>
<name>A0A6I2MQI7_9FLAO</name>
<evidence type="ECO:0000256" key="1">
    <source>
        <dbReference type="ARBA" id="ARBA00022801"/>
    </source>
</evidence>
<dbReference type="InterPro" id="IPR008928">
    <property type="entry name" value="6-hairpin_glycosidase_sf"/>
</dbReference>
<dbReference type="InterPro" id="IPR010905">
    <property type="entry name" value="Glyco_hydro_88"/>
</dbReference>
<dbReference type="Pfam" id="PF07470">
    <property type="entry name" value="Glyco_hydro_88"/>
    <property type="match status" value="1"/>
</dbReference>
<dbReference type="AlphaFoldDB" id="A0A6I2MQI7"/>
<feature type="active site" description="Proton donor" evidence="3">
    <location>
        <position position="178"/>
    </location>
</feature>
<dbReference type="RefSeq" id="WP_154366996.1">
    <property type="nucleotide sequence ID" value="NZ_WKJH01000018.1"/>
</dbReference>
<feature type="binding site" evidence="4">
    <location>
        <position position="178"/>
    </location>
    <ligand>
        <name>substrate</name>
    </ligand>
</feature>
<evidence type="ECO:0000256" key="4">
    <source>
        <dbReference type="PIRSR" id="PIRSR610905-2"/>
    </source>
</evidence>
<dbReference type="Proteomes" id="UP000443153">
    <property type="component" value="Unassembled WGS sequence"/>
</dbReference>
<evidence type="ECO:0000256" key="3">
    <source>
        <dbReference type="PIRSR" id="PIRSR610905-1"/>
    </source>
</evidence>
<feature type="binding site" evidence="4">
    <location>
        <position position="254"/>
    </location>
    <ligand>
        <name>substrate</name>
    </ligand>
</feature>
<feature type="binding site" evidence="4">
    <location>
        <position position="250"/>
    </location>
    <ligand>
        <name>substrate</name>
    </ligand>
</feature>
<comment type="caution">
    <text evidence="5">The sequence shown here is derived from an EMBL/GenBank/DDBJ whole genome shotgun (WGS) entry which is preliminary data.</text>
</comment>
<comment type="similarity">
    <text evidence="2">Belongs to the glycosyl hydrolase 88 family.</text>
</comment>
<evidence type="ECO:0000313" key="5">
    <source>
        <dbReference type="EMBL" id="MRX64785.1"/>
    </source>
</evidence>
<dbReference type="EMBL" id="WKJH01000018">
    <property type="protein sequence ID" value="MRX64785.1"/>
    <property type="molecule type" value="Genomic_DNA"/>
</dbReference>
<dbReference type="PANTHER" id="PTHR36845">
    <property type="entry name" value="HYDROLASE, PUTATIVE (AFU_ORTHOLOGUE AFUA_7G05090)-RELATED"/>
    <property type="match status" value="1"/>
</dbReference>
<accession>A0A6I2MQI7</accession>
<protein>
    <submittedName>
        <fullName evidence="5">Glucuronyl hydrolase</fullName>
    </submittedName>
</protein>
<dbReference type="InterPro" id="IPR052369">
    <property type="entry name" value="UG_Glycosaminoglycan_Hydrolase"/>
</dbReference>